<organism evidence="1 2">
    <name type="scientific">Methylorubrum podarium</name>
    <dbReference type="NCBI Taxonomy" id="200476"/>
    <lineage>
        <taxon>Bacteria</taxon>
        <taxon>Pseudomonadati</taxon>
        <taxon>Pseudomonadota</taxon>
        <taxon>Alphaproteobacteria</taxon>
        <taxon>Hyphomicrobiales</taxon>
        <taxon>Methylobacteriaceae</taxon>
        <taxon>Methylorubrum</taxon>
    </lineage>
</organism>
<protein>
    <submittedName>
        <fullName evidence="1">Tetratricopeptide repeat protein</fullName>
    </submittedName>
</protein>
<gene>
    <name evidence="1" type="ORF">ABS772_07545</name>
</gene>
<keyword evidence="2" id="KW-1185">Reference proteome</keyword>
<comment type="caution">
    <text evidence="1">The sequence shown here is derived from an EMBL/GenBank/DDBJ whole genome shotgun (WGS) entry which is preliminary data.</text>
</comment>
<name>A0ABV1QK42_9HYPH</name>
<dbReference type="Gene3D" id="1.25.40.10">
    <property type="entry name" value="Tetratricopeptide repeat domain"/>
    <property type="match status" value="1"/>
</dbReference>
<dbReference type="RefSeq" id="WP_350393431.1">
    <property type="nucleotide sequence ID" value="NZ_JBELQE010000048.1"/>
</dbReference>
<dbReference type="Proteomes" id="UP001480955">
    <property type="component" value="Unassembled WGS sequence"/>
</dbReference>
<dbReference type="Pfam" id="PF14559">
    <property type="entry name" value="TPR_19"/>
    <property type="match status" value="1"/>
</dbReference>
<dbReference type="InterPro" id="IPR011990">
    <property type="entry name" value="TPR-like_helical_dom_sf"/>
</dbReference>
<proteinExistence type="predicted"/>
<evidence type="ECO:0000313" key="2">
    <source>
        <dbReference type="Proteomes" id="UP001480955"/>
    </source>
</evidence>
<dbReference type="EMBL" id="JBELQE010000048">
    <property type="protein sequence ID" value="MER2249766.1"/>
    <property type="molecule type" value="Genomic_DNA"/>
</dbReference>
<evidence type="ECO:0000313" key="1">
    <source>
        <dbReference type="EMBL" id="MER2249766.1"/>
    </source>
</evidence>
<accession>A0ABV1QK42</accession>
<dbReference type="SUPFAM" id="SSF48452">
    <property type="entry name" value="TPR-like"/>
    <property type="match status" value="1"/>
</dbReference>
<sequence>MLDADSDDAALHALPIPARSRLPAAPQDRPPLIAREQRDLLCALAYVALGVGDGVQAVTLLDLVLREVPDDAGALRLMAYAHVATGDGPRALDALDRLEELRIEAGEGETPAPLLLLRSQALRLADRLEEGRATFRRFVAARRGQPPTREIAA</sequence>
<reference evidence="1 2" key="1">
    <citation type="submission" date="2024-06" db="EMBL/GenBank/DDBJ databases">
        <authorList>
            <person name="Campbell A.G."/>
        </authorList>
    </citation>
    <scope>NUCLEOTIDE SEQUENCE [LARGE SCALE GENOMIC DNA]</scope>
    <source>
        <strain evidence="1 2">EM12</strain>
    </source>
</reference>